<dbReference type="SMART" id="SM00257">
    <property type="entry name" value="LysM"/>
    <property type="match status" value="4"/>
</dbReference>
<dbReference type="PANTHER" id="PTHR33734:SF22">
    <property type="entry name" value="MEMBRANE-BOUND LYTIC MUREIN TRANSGLYCOSYLASE D"/>
    <property type="match status" value="1"/>
</dbReference>
<sequence length="681" mass="77978">MKYNRITIALLFCFAFTFLLSAQTENLQTKVIDGKEFYIYKVKPSEGFYILSHKFGISQEEIIRYNPAAKNGLKKGQLLMIPTNKGVNKQDSEPEIESTFEHTIVRGESLYSISKTYKVPIRSIIALNPGSERGIKAGATLKIPQRYQKPEKQSIPLVQKDTQTAMNTADSEVVEDSSNGTSNEYVYHTIADGETLFSISKRYDVDIETILKLNPGISPTHMKKGSVIRITPDTKELNVTIEPKQLYTEYKVRKKETLYSISKKFGTTVEEIKKCNPNIKQIKQDDIINIPAGIEYNTVTAENPITSAEINNIYNKLYKSDKKGVINVAVILPFMLRQSSPDTKACLYTEYYQGFLMAVDSLKRQGASINVYAYDSEESESTVRRILSDPILKEMDLIIAPENDSHIKLIADFGLANDINVVNTFSLKNEEVSHNAKVFQTNIPHSYLYAEAADRFIRYLGNRKVVFLSHTPEEPDKRDFIGGLKEELNRAHIAYHEIKFGNELNLLDQDSILADASGIVFVPTSAKKKVLSLIVAPIESLKEKRADLDIALFGYPEWLTQVPEYLNEFYKLNTYLYSRFYANPFEEDTKTFHKRFLYWYNKDMINASPQYALLGFDTGIYFLSAIREHGKNFASQDIRPSIDRIQTDFSFQRVNNWSGFINKSFYFINFTPNFTIRKIRE</sequence>
<reference evidence="3 4" key="1">
    <citation type="submission" date="2012-08" db="EMBL/GenBank/DDBJ databases">
        <title>The Genome Sequence of Barnesiella intestinihominis YIT 11860.</title>
        <authorList>
            <consortium name="The Broad Institute Genome Sequencing Platform"/>
            <person name="Earl A."/>
            <person name="Ward D."/>
            <person name="Feldgarden M."/>
            <person name="Gevers D."/>
            <person name="Morotomi M."/>
            <person name="Walker B."/>
            <person name="Young S.K."/>
            <person name="Zeng Q."/>
            <person name="Gargeya S."/>
            <person name="Fitzgerald M."/>
            <person name="Haas B."/>
            <person name="Abouelleil A."/>
            <person name="Alvarado L."/>
            <person name="Arachchi H.M."/>
            <person name="Berlin A.M."/>
            <person name="Chapman S.B."/>
            <person name="Goldberg J."/>
            <person name="Griggs A."/>
            <person name="Gujja S."/>
            <person name="Hansen M."/>
            <person name="Howarth C."/>
            <person name="Imamovic A."/>
            <person name="Larimer J."/>
            <person name="McCowen C."/>
            <person name="Montmayeur A."/>
            <person name="Murphy C."/>
            <person name="Neiman D."/>
            <person name="Pearson M."/>
            <person name="Priest M."/>
            <person name="Roberts A."/>
            <person name="Saif S."/>
            <person name="Shea T."/>
            <person name="Sisk P."/>
            <person name="Sykes S."/>
            <person name="Wortman J."/>
            <person name="Nusbaum C."/>
            <person name="Birren B."/>
        </authorList>
    </citation>
    <scope>NUCLEOTIDE SEQUENCE [LARGE SCALE GENOMIC DNA]</scope>
    <source>
        <strain evidence="3 4">YIT 11860</strain>
    </source>
</reference>
<feature type="chain" id="PRO_5003844483" description="LysM domain-containing protein" evidence="1">
    <location>
        <begin position="23"/>
        <end position="681"/>
    </location>
</feature>
<name>K0X7V2_9BACT</name>
<feature type="domain" description="LysM" evidence="2">
    <location>
        <begin position="100"/>
        <end position="143"/>
    </location>
</feature>
<evidence type="ECO:0000313" key="4">
    <source>
        <dbReference type="Proteomes" id="UP000006044"/>
    </source>
</evidence>
<dbReference type="OrthoDB" id="2149800at2"/>
<keyword evidence="4" id="KW-1185">Reference proteome</keyword>
<keyword evidence="1" id="KW-0732">Signal</keyword>
<dbReference type="Proteomes" id="UP000006044">
    <property type="component" value="Unassembled WGS sequence"/>
</dbReference>
<dbReference type="SUPFAM" id="SSF53822">
    <property type="entry name" value="Periplasmic binding protein-like I"/>
    <property type="match status" value="1"/>
</dbReference>
<dbReference type="HOGENOM" id="CLU_028261_0_1_10"/>
<feature type="domain" description="LysM" evidence="2">
    <location>
        <begin position="186"/>
        <end position="230"/>
    </location>
</feature>
<feature type="domain" description="LysM" evidence="2">
    <location>
        <begin position="248"/>
        <end position="298"/>
    </location>
</feature>
<feature type="signal peptide" evidence="1">
    <location>
        <begin position="1"/>
        <end position="22"/>
    </location>
</feature>
<dbReference type="Pfam" id="PF01476">
    <property type="entry name" value="LysM"/>
    <property type="match status" value="4"/>
</dbReference>
<dbReference type="PROSITE" id="PS51782">
    <property type="entry name" value="LYSM"/>
    <property type="match status" value="3"/>
</dbReference>
<dbReference type="InterPro" id="IPR036779">
    <property type="entry name" value="LysM_dom_sf"/>
</dbReference>
<dbReference type="GO" id="GO:0008932">
    <property type="term" value="F:lytic endotransglycosylase activity"/>
    <property type="evidence" value="ECO:0007669"/>
    <property type="project" value="TreeGrafter"/>
</dbReference>
<dbReference type="PANTHER" id="PTHR33734">
    <property type="entry name" value="LYSM DOMAIN-CONTAINING GPI-ANCHORED PROTEIN 2"/>
    <property type="match status" value="1"/>
</dbReference>
<dbReference type="AlphaFoldDB" id="K0X7V2"/>
<dbReference type="EMBL" id="ADLE01000011">
    <property type="protein sequence ID" value="EJZ63759.1"/>
    <property type="molecule type" value="Genomic_DNA"/>
</dbReference>
<dbReference type="Gene3D" id="3.40.50.2300">
    <property type="match status" value="1"/>
</dbReference>
<dbReference type="GeneID" id="77848849"/>
<dbReference type="eggNOG" id="COG1388">
    <property type="taxonomic scope" value="Bacteria"/>
</dbReference>
<evidence type="ECO:0000259" key="2">
    <source>
        <dbReference type="PROSITE" id="PS51782"/>
    </source>
</evidence>
<evidence type="ECO:0000313" key="3">
    <source>
        <dbReference type="EMBL" id="EJZ63759.1"/>
    </source>
</evidence>
<protein>
    <recommendedName>
        <fullName evidence="2">LysM domain-containing protein</fullName>
    </recommendedName>
</protein>
<dbReference type="InterPro" id="IPR028082">
    <property type="entry name" value="Peripla_BP_I"/>
</dbReference>
<gene>
    <name evidence="3" type="ORF">HMPREF9448_01596</name>
</gene>
<dbReference type="SUPFAM" id="SSF54106">
    <property type="entry name" value="LysM domain"/>
    <property type="match status" value="4"/>
</dbReference>
<accession>K0X7V2</accession>
<dbReference type="STRING" id="742726.HMPREF9448_01596"/>
<proteinExistence type="predicted"/>
<organism evidence="3 4">
    <name type="scientific">Barnesiella intestinihominis YIT 11860</name>
    <dbReference type="NCBI Taxonomy" id="742726"/>
    <lineage>
        <taxon>Bacteria</taxon>
        <taxon>Pseudomonadati</taxon>
        <taxon>Bacteroidota</taxon>
        <taxon>Bacteroidia</taxon>
        <taxon>Bacteroidales</taxon>
        <taxon>Barnesiellaceae</taxon>
        <taxon>Barnesiella</taxon>
    </lineage>
</organism>
<comment type="caution">
    <text evidence="3">The sequence shown here is derived from an EMBL/GenBank/DDBJ whole genome shotgun (WGS) entry which is preliminary data.</text>
</comment>
<dbReference type="Gene3D" id="3.10.350.10">
    <property type="entry name" value="LysM domain"/>
    <property type="match status" value="4"/>
</dbReference>
<evidence type="ECO:0000256" key="1">
    <source>
        <dbReference type="SAM" id="SignalP"/>
    </source>
</evidence>
<dbReference type="InterPro" id="IPR018392">
    <property type="entry name" value="LysM"/>
</dbReference>
<dbReference type="RefSeq" id="WP_008862057.1">
    <property type="nucleotide sequence ID" value="NZ_JH815204.1"/>
</dbReference>
<dbReference type="CDD" id="cd00118">
    <property type="entry name" value="LysM"/>
    <property type="match status" value="4"/>
</dbReference>